<dbReference type="AlphaFoldDB" id="A0A857IMI3"/>
<name>A0A857IMI3_ACIHA</name>
<evidence type="ECO:0000256" key="5">
    <source>
        <dbReference type="ARBA" id="ARBA00022553"/>
    </source>
</evidence>
<dbReference type="PANTHER" id="PTHR44936:SF10">
    <property type="entry name" value="SENSOR PROTEIN RSTB"/>
    <property type="match status" value="1"/>
</dbReference>
<dbReference type="PROSITE" id="PS50109">
    <property type="entry name" value="HIS_KIN"/>
    <property type="match status" value="1"/>
</dbReference>
<dbReference type="SMART" id="SM00304">
    <property type="entry name" value="HAMP"/>
    <property type="match status" value="1"/>
</dbReference>
<proteinExistence type="predicted"/>
<comment type="catalytic activity">
    <reaction evidence="1">
        <text>ATP + protein L-histidine = ADP + protein N-phospho-L-histidine.</text>
        <dbReference type="EC" id="2.7.13.3"/>
    </reaction>
</comment>
<dbReference type="EC" id="2.7.13.3" evidence="3"/>
<evidence type="ECO:0000259" key="12">
    <source>
        <dbReference type="PROSITE" id="PS50885"/>
    </source>
</evidence>
<dbReference type="InterPro" id="IPR003660">
    <property type="entry name" value="HAMP_dom"/>
</dbReference>
<dbReference type="InterPro" id="IPR036890">
    <property type="entry name" value="HATPase_C_sf"/>
</dbReference>
<keyword evidence="7" id="KW-0547">Nucleotide-binding</keyword>
<dbReference type="PROSITE" id="PS50885">
    <property type="entry name" value="HAMP"/>
    <property type="match status" value="1"/>
</dbReference>
<feature type="domain" description="Histidine kinase" evidence="11">
    <location>
        <begin position="325"/>
        <end position="539"/>
    </location>
</feature>
<dbReference type="Gene3D" id="3.30.565.10">
    <property type="entry name" value="Histidine kinase-like ATPase, C-terminal domain"/>
    <property type="match status" value="1"/>
</dbReference>
<accession>A0A857IMI3</accession>
<dbReference type="InterPro" id="IPR005467">
    <property type="entry name" value="His_kinase_dom"/>
</dbReference>
<evidence type="ECO:0000313" key="14">
    <source>
        <dbReference type="Proteomes" id="UP000463868"/>
    </source>
</evidence>
<dbReference type="Proteomes" id="UP000463868">
    <property type="component" value="Chromosome"/>
</dbReference>
<dbReference type="CDD" id="cd06225">
    <property type="entry name" value="HAMP"/>
    <property type="match status" value="1"/>
</dbReference>
<keyword evidence="4" id="KW-1003">Cell membrane</keyword>
<evidence type="ECO:0000256" key="8">
    <source>
        <dbReference type="ARBA" id="ARBA00022777"/>
    </source>
</evidence>
<organism evidence="13 14">
    <name type="scientific">Acinetobacter haemolyticus</name>
    <dbReference type="NCBI Taxonomy" id="29430"/>
    <lineage>
        <taxon>Bacteria</taxon>
        <taxon>Pseudomonadati</taxon>
        <taxon>Pseudomonadota</taxon>
        <taxon>Gammaproteobacteria</taxon>
        <taxon>Moraxellales</taxon>
        <taxon>Moraxellaceae</taxon>
        <taxon>Acinetobacter</taxon>
    </lineage>
</organism>
<dbReference type="Gene3D" id="1.10.287.130">
    <property type="match status" value="1"/>
</dbReference>
<dbReference type="InterPro" id="IPR004358">
    <property type="entry name" value="Sig_transdc_His_kin-like_C"/>
</dbReference>
<dbReference type="GO" id="GO:0005886">
    <property type="term" value="C:plasma membrane"/>
    <property type="evidence" value="ECO:0007669"/>
    <property type="project" value="UniProtKB-SubCell"/>
</dbReference>
<feature type="domain" description="HAMP" evidence="12">
    <location>
        <begin position="265"/>
        <end position="317"/>
    </location>
</feature>
<dbReference type="EMBL" id="CP031976">
    <property type="protein sequence ID" value="QHI14215.1"/>
    <property type="molecule type" value="Genomic_DNA"/>
</dbReference>
<evidence type="ECO:0000256" key="1">
    <source>
        <dbReference type="ARBA" id="ARBA00000085"/>
    </source>
</evidence>
<feature type="transmembrane region" description="Helical" evidence="10">
    <location>
        <begin position="12"/>
        <end position="33"/>
    </location>
</feature>
<keyword evidence="5" id="KW-0597">Phosphoprotein</keyword>
<feature type="transmembrane region" description="Helical" evidence="10">
    <location>
        <begin position="244"/>
        <end position="265"/>
    </location>
</feature>
<dbReference type="InterPro" id="IPR050980">
    <property type="entry name" value="2C_sensor_his_kinase"/>
</dbReference>
<dbReference type="SMART" id="SM00387">
    <property type="entry name" value="HATPase_c"/>
    <property type="match status" value="1"/>
</dbReference>
<dbReference type="SMART" id="SM00388">
    <property type="entry name" value="HisKA"/>
    <property type="match status" value="1"/>
</dbReference>
<gene>
    <name evidence="13" type="ORF">AhaeAN43_13010</name>
</gene>
<sequence length="546" mass="62418">MVSRVLKNSIFLRIYAGLIVLVVVLAAFCYLLVQIINYQRAQEYRESLTDGISYVISEGVSRQPEKQQKLDWISDASDLLELPIYYVDAARVELSRTEKKRIAEQKSVVRYDANHGVGYIIIGLKDDPQHFLYIKVDKIGERQMKALPIFVLDYLMFYPGQESEYLERIKQHFYYPIEIMDIRDVNLDSEQIGRLRQDQSVLLYKDSATIRGTTISIVSPMPNYPARVLILGPVPMFNWMPFQLSAGITLFSLFLLSLGVYGLILPLERKIRQVRYALNKMKSGDLSLRVPIEGSDEMANLASTYNNMSDHIQRLIEAQRELMRAVSHELRTPVARIRFGMEMLAEEDDYNYRIQQVDMIDKDIEALNTLIDEIMTYAKLEQGTPSLDFEEVVLVEVLDQVAMETEALKTQKEIELIAPSLVLKVDAERRYLHRVVQNLVGNAVRYCDNKVRVSGGVRADGQAYVCVEDDGPGIPEEDRSRIFEAFARLDDSRTRASGGYGLGLSIVSRIAYWFGGTIQVDQSPNLGGARFIMTWPAKRYKQTTKK</sequence>
<dbReference type="PANTHER" id="PTHR44936">
    <property type="entry name" value="SENSOR PROTEIN CREC"/>
    <property type="match status" value="1"/>
</dbReference>
<dbReference type="GO" id="GO:0005524">
    <property type="term" value="F:ATP binding"/>
    <property type="evidence" value="ECO:0007669"/>
    <property type="project" value="UniProtKB-KW"/>
</dbReference>
<dbReference type="GO" id="GO:0000155">
    <property type="term" value="F:phosphorelay sensor kinase activity"/>
    <property type="evidence" value="ECO:0007669"/>
    <property type="project" value="InterPro"/>
</dbReference>
<protein>
    <recommendedName>
        <fullName evidence="3">histidine kinase</fullName>
        <ecNumber evidence="3">2.7.13.3</ecNumber>
    </recommendedName>
</protein>
<dbReference type="CDD" id="cd00082">
    <property type="entry name" value="HisKA"/>
    <property type="match status" value="1"/>
</dbReference>
<evidence type="ECO:0000256" key="7">
    <source>
        <dbReference type="ARBA" id="ARBA00022741"/>
    </source>
</evidence>
<reference evidence="13 14" key="1">
    <citation type="submission" date="2018-08" db="EMBL/GenBank/DDBJ databases">
        <title>Analysis of the genomic diversity of Mexican Acinetobacter haemolyticus clinical isolates.</title>
        <authorList>
            <person name="Castro-Jaimes S."/>
            <person name="Cevallos M.A."/>
        </authorList>
    </citation>
    <scope>NUCLEOTIDE SEQUENCE [LARGE SCALE GENOMIC DNA]</scope>
    <source>
        <strain evidence="13 14">AN43</strain>
    </source>
</reference>
<evidence type="ECO:0000256" key="2">
    <source>
        <dbReference type="ARBA" id="ARBA00004651"/>
    </source>
</evidence>
<dbReference type="InterPro" id="IPR003661">
    <property type="entry name" value="HisK_dim/P_dom"/>
</dbReference>
<evidence type="ECO:0000256" key="6">
    <source>
        <dbReference type="ARBA" id="ARBA00022679"/>
    </source>
</evidence>
<evidence type="ECO:0000259" key="11">
    <source>
        <dbReference type="PROSITE" id="PS50109"/>
    </source>
</evidence>
<dbReference type="Pfam" id="PF02518">
    <property type="entry name" value="HATPase_c"/>
    <property type="match status" value="1"/>
</dbReference>
<dbReference type="InterPro" id="IPR003594">
    <property type="entry name" value="HATPase_dom"/>
</dbReference>
<keyword evidence="6" id="KW-0808">Transferase</keyword>
<dbReference type="Pfam" id="PF00512">
    <property type="entry name" value="HisKA"/>
    <property type="match status" value="1"/>
</dbReference>
<dbReference type="SUPFAM" id="SSF55874">
    <property type="entry name" value="ATPase domain of HSP90 chaperone/DNA topoisomerase II/histidine kinase"/>
    <property type="match status" value="1"/>
</dbReference>
<evidence type="ECO:0000313" key="13">
    <source>
        <dbReference type="EMBL" id="QHI14215.1"/>
    </source>
</evidence>
<evidence type="ECO:0000256" key="10">
    <source>
        <dbReference type="SAM" id="Phobius"/>
    </source>
</evidence>
<dbReference type="RefSeq" id="WP_160126658.1">
    <property type="nucleotide sequence ID" value="NZ_CP031972.1"/>
</dbReference>
<dbReference type="PRINTS" id="PR00344">
    <property type="entry name" value="BCTRLSENSOR"/>
</dbReference>
<evidence type="ECO:0000256" key="3">
    <source>
        <dbReference type="ARBA" id="ARBA00012438"/>
    </source>
</evidence>
<keyword evidence="10" id="KW-0472">Membrane</keyword>
<dbReference type="InterPro" id="IPR036097">
    <property type="entry name" value="HisK_dim/P_sf"/>
</dbReference>
<dbReference type="SUPFAM" id="SSF47384">
    <property type="entry name" value="Homodimeric domain of signal transducing histidine kinase"/>
    <property type="match status" value="1"/>
</dbReference>
<keyword evidence="9" id="KW-0067">ATP-binding</keyword>
<dbReference type="Pfam" id="PF00672">
    <property type="entry name" value="HAMP"/>
    <property type="match status" value="1"/>
</dbReference>
<keyword evidence="10" id="KW-1133">Transmembrane helix</keyword>
<keyword evidence="10" id="KW-0812">Transmembrane</keyword>
<evidence type="ECO:0000256" key="4">
    <source>
        <dbReference type="ARBA" id="ARBA00022475"/>
    </source>
</evidence>
<keyword evidence="8" id="KW-0418">Kinase</keyword>
<comment type="subcellular location">
    <subcellularLocation>
        <location evidence="2">Cell membrane</location>
        <topology evidence="2">Multi-pass membrane protein</topology>
    </subcellularLocation>
</comment>
<evidence type="ECO:0000256" key="9">
    <source>
        <dbReference type="ARBA" id="ARBA00022840"/>
    </source>
</evidence>
<dbReference type="SUPFAM" id="SSF158472">
    <property type="entry name" value="HAMP domain-like"/>
    <property type="match status" value="1"/>
</dbReference>